<evidence type="ECO:0000313" key="2">
    <source>
        <dbReference type="Proteomes" id="UP000265520"/>
    </source>
</evidence>
<comment type="caution">
    <text evidence="1">The sequence shown here is derived from an EMBL/GenBank/DDBJ whole genome shotgun (WGS) entry which is preliminary data.</text>
</comment>
<feature type="non-terminal residue" evidence="1">
    <location>
        <position position="87"/>
    </location>
</feature>
<dbReference type="EMBL" id="LXQA010139661">
    <property type="protein sequence ID" value="MCI24120.1"/>
    <property type="molecule type" value="Genomic_DNA"/>
</dbReference>
<protein>
    <submittedName>
        <fullName evidence="1">Uncharacterized protein</fullName>
    </submittedName>
</protein>
<accession>A0A392QK92</accession>
<organism evidence="1 2">
    <name type="scientific">Trifolium medium</name>
    <dbReference type="NCBI Taxonomy" id="97028"/>
    <lineage>
        <taxon>Eukaryota</taxon>
        <taxon>Viridiplantae</taxon>
        <taxon>Streptophyta</taxon>
        <taxon>Embryophyta</taxon>
        <taxon>Tracheophyta</taxon>
        <taxon>Spermatophyta</taxon>
        <taxon>Magnoliopsida</taxon>
        <taxon>eudicotyledons</taxon>
        <taxon>Gunneridae</taxon>
        <taxon>Pentapetalae</taxon>
        <taxon>rosids</taxon>
        <taxon>fabids</taxon>
        <taxon>Fabales</taxon>
        <taxon>Fabaceae</taxon>
        <taxon>Papilionoideae</taxon>
        <taxon>50 kb inversion clade</taxon>
        <taxon>NPAAA clade</taxon>
        <taxon>Hologalegina</taxon>
        <taxon>IRL clade</taxon>
        <taxon>Trifolieae</taxon>
        <taxon>Trifolium</taxon>
    </lineage>
</organism>
<proteinExistence type="predicted"/>
<dbReference type="Proteomes" id="UP000265520">
    <property type="component" value="Unassembled WGS sequence"/>
</dbReference>
<evidence type="ECO:0000313" key="1">
    <source>
        <dbReference type="EMBL" id="MCI24120.1"/>
    </source>
</evidence>
<reference evidence="1 2" key="1">
    <citation type="journal article" date="2018" name="Front. Plant Sci.">
        <title>Red Clover (Trifolium pratense) and Zigzag Clover (T. medium) - A Picture of Genomic Similarities and Differences.</title>
        <authorList>
            <person name="Dluhosova J."/>
            <person name="Istvanek J."/>
            <person name="Nedelnik J."/>
            <person name="Repkova J."/>
        </authorList>
    </citation>
    <scope>NUCLEOTIDE SEQUENCE [LARGE SCALE GENOMIC DNA]</scope>
    <source>
        <strain evidence="2">cv. 10/8</strain>
        <tissue evidence="1">Leaf</tissue>
    </source>
</reference>
<keyword evidence="2" id="KW-1185">Reference proteome</keyword>
<sequence>MLELMEPPKIPRLVEGKQVFESTEGIPGVEEGVVKLVGLSQNPRIVGGKRFFKRTDLITPGAEEGTVGLPKNPMVARGKIFKRAEGI</sequence>
<name>A0A392QK92_9FABA</name>
<dbReference type="AlphaFoldDB" id="A0A392QK92"/>